<dbReference type="Proteomes" id="UP000270094">
    <property type="component" value="Unassembled WGS sequence"/>
</dbReference>
<evidence type="ECO:0000256" key="1">
    <source>
        <dbReference type="SAM" id="MobiDB-lite"/>
    </source>
</evidence>
<evidence type="ECO:0000313" key="3">
    <source>
        <dbReference type="Proteomes" id="UP000270094"/>
    </source>
</evidence>
<sequence length="157" mass="17633">MKHKFLPDYRYKIELRAAKENTPRTFLVSPFDPTSHEVDKYIKEILERSRKNVDLEAAAAIVNGADQLRSPPCKKSRSDGVFSEINNTDGFVTEISLGPTTSSEVSASDTPTSRISQSSSFCINSSSASVYPENMDRDYYQPAATGFNYQMQQQFLK</sequence>
<reference evidence="2 3" key="1">
    <citation type="submission" date="2018-11" db="EMBL/GenBank/DDBJ databases">
        <authorList>
            <consortium name="Pathogen Informatics"/>
        </authorList>
    </citation>
    <scope>NUCLEOTIDE SEQUENCE [LARGE SCALE GENOMIC DNA]</scope>
</reference>
<feature type="region of interest" description="Disordered" evidence="1">
    <location>
        <begin position="99"/>
        <end position="118"/>
    </location>
</feature>
<feature type="compositionally biased region" description="Polar residues" evidence="1">
    <location>
        <begin position="99"/>
        <end position="112"/>
    </location>
</feature>
<accession>A0A3P7JN32</accession>
<dbReference type="AlphaFoldDB" id="A0A3P7JN32"/>
<gene>
    <name evidence="2" type="ORF">SVUK_LOCUS19764</name>
</gene>
<name>A0A3P7JN32_STRVU</name>
<proteinExistence type="predicted"/>
<keyword evidence="3" id="KW-1185">Reference proteome</keyword>
<evidence type="ECO:0000313" key="2">
    <source>
        <dbReference type="EMBL" id="VDM84766.1"/>
    </source>
</evidence>
<organism evidence="2 3">
    <name type="scientific">Strongylus vulgaris</name>
    <name type="common">Blood worm</name>
    <dbReference type="NCBI Taxonomy" id="40348"/>
    <lineage>
        <taxon>Eukaryota</taxon>
        <taxon>Metazoa</taxon>
        <taxon>Ecdysozoa</taxon>
        <taxon>Nematoda</taxon>
        <taxon>Chromadorea</taxon>
        <taxon>Rhabditida</taxon>
        <taxon>Rhabditina</taxon>
        <taxon>Rhabditomorpha</taxon>
        <taxon>Strongyloidea</taxon>
        <taxon>Strongylidae</taxon>
        <taxon>Strongylus</taxon>
    </lineage>
</organism>
<dbReference type="EMBL" id="UYYB01133017">
    <property type="protein sequence ID" value="VDM84766.1"/>
    <property type="molecule type" value="Genomic_DNA"/>
</dbReference>
<protein>
    <submittedName>
        <fullName evidence="2">Uncharacterized protein</fullName>
    </submittedName>
</protein>